<proteinExistence type="predicted"/>
<name>A0A1Q9DY68_SYMMI</name>
<organism evidence="2 3">
    <name type="scientific">Symbiodinium microadriaticum</name>
    <name type="common">Dinoflagellate</name>
    <name type="synonym">Zooxanthella microadriatica</name>
    <dbReference type="NCBI Taxonomy" id="2951"/>
    <lineage>
        <taxon>Eukaryota</taxon>
        <taxon>Sar</taxon>
        <taxon>Alveolata</taxon>
        <taxon>Dinophyceae</taxon>
        <taxon>Suessiales</taxon>
        <taxon>Symbiodiniaceae</taxon>
        <taxon>Symbiodinium</taxon>
    </lineage>
</organism>
<evidence type="ECO:0000313" key="2">
    <source>
        <dbReference type="EMBL" id="OLQ00069.1"/>
    </source>
</evidence>
<evidence type="ECO:0000256" key="1">
    <source>
        <dbReference type="SAM" id="Phobius"/>
    </source>
</evidence>
<feature type="transmembrane region" description="Helical" evidence="1">
    <location>
        <begin position="6"/>
        <end position="28"/>
    </location>
</feature>
<evidence type="ECO:0000313" key="3">
    <source>
        <dbReference type="Proteomes" id="UP000186817"/>
    </source>
</evidence>
<gene>
    <name evidence="2" type="ORF">AK812_SmicGene17287</name>
</gene>
<protein>
    <submittedName>
        <fullName evidence="2">Uncharacterized protein</fullName>
    </submittedName>
</protein>
<dbReference type="AlphaFoldDB" id="A0A1Q9DY68"/>
<keyword evidence="3" id="KW-1185">Reference proteome</keyword>
<comment type="caution">
    <text evidence="2">The sequence shown here is derived from an EMBL/GenBank/DDBJ whole genome shotgun (WGS) entry which is preliminary data.</text>
</comment>
<dbReference type="EMBL" id="LSRX01000340">
    <property type="protein sequence ID" value="OLQ00069.1"/>
    <property type="molecule type" value="Genomic_DNA"/>
</dbReference>
<keyword evidence="1" id="KW-1133">Transmembrane helix</keyword>
<accession>A0A1Q9DY68</accession>
<keyword evidence="1" id="KW-0472">Membrane</keyword>
<reference evidence="2 3" key="1">
    <citation type="submission" date="2016-02" db="EMBL/GenBank/DDBJ databases">
        <title>Genome analysis of coral dinoflagellate symbionts highlights evolutionary adaptations to a symbiotic lifestyle.</title>
        <authorList>
            <person name="Aranda M."/>
            <person name="Li Y."/>
            <person name="Liew Y.J."/>
            <person name="Baumgarten S."/>
            <person name="Simakov O."/>
            <person name="Wilson M."/>
            <person name="Piel J."/>
            <person name="Ashoor H."/>
            <person name="Bougouffa S."/>
            <person name="Bajic V.B."/>
            <person name="Ryu T."/>
            <person name="Ravasi T."/>
            <person name="Bayer T."/>
            <person name="Micklem G."/>
            <person name="Kim H."/>
            <person name="Bhak J."/>
            <person name="Lajeunesse T.C."/>
            <person name="Voolstra C.R."/>
        </authorList>
    </citation>
    <scope>NUCLEOTIDE SEQUENCE [LARGE SCALE GENOMIC DNA]</scope>
    <source>
        <strain evidence="2 3">CCMP2467</strain>
    </source>
</reference>
<dbReference type="Proteomes" id="UP000186817">
    <property type="component" value="Unassembled WGS sequence"/>
</dbReference>
<sequence length="91" mass="9480">MISIVISMTITTMAMIGIIAIIPILCTVPGKANAVAQKTWPAVVLLAVAREGQLSAMSVAAEAAKNAGITVVNAAGMHGLEHWENDFTYLS</sequence>
<keyword evidence="1" id="KW-0812">Transmembrane</keyword>
<dbReference type="OrthoDB" id="10421921at2759"/>